<dbReference type="Proteomes" id="UP000198287">
    <property type="component" value="Unassembled WGS sequence"/>
</dbReference>
<dbReference type="InterPro" id="IPR004839">
    <property type="entry name" value="Aminotransferase_I/II_large"/>
</dbReference>
<feature type="domain" description="Glycogen debranching enzyme glucanotransferase" evidence="2">
    <location>
        <begin position="290"/>
        <end position="372"/>
    </location>
</feature>
<feature type="domain" description="Glycogen debranching enzyme glucanotransferase" evidence="2">
    <location>
        <begin position="114"/>
        <end position="278"/>
    </location>
</feature>
<dbReference type="InterPro" id="IPR015421">
    <property type="entry name" value="PyrdxlP-dep_Trfase_major"/>
</dbReference>
<dbReference type="Gene3D" id="3.90.1150.10">
    <property type="entry name" value="Aspartate Aminotransferase, domain 1"/>
    <property type="match status" value="1"/>
</dbReference>
<dbReference type="STRING" id="158441.A0A226DI87"/>
<reference evidence="3 4" key="1">
    <citation type="submission" date="2015-12" db="EMBL/GenBank/DDBJ databases">
        <title>The genome of Folsomia candida.</title>
        <authorList>
            <person name="Faddeeva A."/>
            <person name="Derks M.F."/>
            <person name="Anvar Y."/>
            <person name="Smit S."/>
            <person name="Van Straalen N."/>
            <person name="Roelofs D."/>
        </authorList>
    </citation>
    <scope>NUCLEOTIDE SEQUENCE [LARGE SCALE GENOMIC DNA]</scope>
    <source>
        <strain evidence="3 4">VU population</strain>
        <tissue evidence="3">Whole body</tissue>
    </source>
</reference>
<comment type="caution">
    <text evidence="3">The sequence shown here is derived from an EMBL/GenBank/DDBJ whole genome shotgun (WGS) entry which is preliminary data.</text>
</comment>
<dbReference type="GO" id="GO:0030170">
    <property type="term" value="F:pyridoxal phosphate binding"/>
    <property type="evidence" value="ECO:0007669"/>
    <property type="project" value="InterPro"/>
</dbReference>
<dbReference type="Gene3D" id="3.40.640.10">
    <property type="entry name" value="Type I PLP-dependent aspartate aminotransferase-like (Major domain)"/>
    <property type="match status" value="2"/>
</dbReference>
<protein>
    <submittedName>
        <fullName evidence="3">Glycogen debranching enzyme</fullName>
    </submittedName>
</protein>
<dbReference type="GO" id="GO:0005980">
    <property type="term" value="P:glycogen catabolic process"/>
    <property type="evidence" value="ECO:0007669"/>
    <property type="project" value="InterPro"/>
</dbReference>
<feature type="domain" description="Aminotransferase class I/classII large" evidence="1">
    <location>
        <begin position="424"/>
        <end position="588"/>
    </location>
</feature>
<keyword evidence="4" id="KW-1185">Reference proteome</keyword>
<sequence length="599" mass="68056">MEKEQPQQIRVIQLEERNSEDVVYRVEKDYPRLFMATPFHYSAIILRHLQRTHLLDKHHKVDWVVDNENEENFTSLTTLVSGCFQFYFEKDGKKSGSGYFLVDPVLRIGKNDKVLALDSICCQTFFPKSLGPLTEWKGCLEVAHQSGYNMIHFTPVQELGKSNSSYSISNQLALNPIFGNDVKFGDVQKIVNDMKEEWGVLSICDVVFNHTANETPWLKTNPESGYNLVNSPHLRPAYLLDCIISEFGRDIGQEKYAKRGLPSKINSEDNLNYNLRHLRSFCGGVLVTNHQDMYNLVQSHLHAAVENVIAGVRYERLQHDGPKLPQVTEKNPLSHRYFVNVLHLEEDQSIAQVEKLLSSDDDARFVLAHNGWNPTKAKTIRRFCVVEGIYSKTGEICPLKEITIMCRKNKVRVFVDVPIRDLDLISGSLQHAMAAFGGFIVGPSFVVDHQRISGLGYCFSASLPPLLAGVGIKSLSLMEKNPLMVLDLQEKCKFFHKTLRTLDHFRVIGHELAPIKHIVLKDPFVKRTNEETSSVISQIILFVKEEYKIALVKPSYLEKQEASIPTPSIRIAVNRLLTRDEIKIVVCAIQDASQKILDA</sequence>
<dbReference type="InterPro" id="IPR032792">
    <property type="entry name" value="AGL_glucanoTrfase"/>
</dbReference>
<dbReference type="InterPro" id="IPR015424">
    <property type="entry name" value="PyrdxlP-dep_Trfase"/>
</dbReference>
<dbReference type="PANTHER" id="PTHR10569">
    <property type="entry name" value="GLYCOGEN DEBRANCHING ENZYME"/>
    <property type="match status" value="1"/>
</dbReference>
<dbReference type="SUPFAM" id="SSF53383">
    <property type="entry name" value="PLP-dependent transferases"/>
    <property type="match status" value="1"/>
</dbReference>
<dbReference type="OrthoDB" id="10248904at2759"/>
<gene>
    <name evidence="3" type="ORF">Fcan01_19966</name>
</gene>
<dbReference type="GO" id="GO:0004134">
    <property type="term" value="F:4-alpha-glucanotransferase activity"/>
    <property type="evidence" value="ECO:0007669"/>
    <property type="project" value="InterPro"/>
</dbReference>
<organism evidence="3 4">
    <name type="scientific">Folsomia candida</name>
    <name type="common">Springtail</name>
    <dbReference type="NCBI Taxonomy" id="158441"/>
    <lineage>
        <taxon>Eukaryota</taxon>
        <taxon>Metazoa</taxon>
        <taxon>Ecdysozoa</taxon>
        <taxon>Arthropoda</taxon>
        <taxon>Hexapoda</taxon>
        <taxon>Collembola</taxon>
        <taxon>Entomobryomorpha</taxon>
        <taxon>Isotomoidea</taxon>
        <taxon>Isotomidae</taxon>
        <taxon>Proisotominae</taxon>
        <taxon>Folsomia</taxon>
    </lineage>
</organism>
<dbReference type="PANTHER" id="PTHR10569:SF2">
    <property type="entry name" value="GLYCOGEN DEBRANCHING ENZYME"/>
    <property type="match status" value="1"/>
</dbReference>
<dbReference type="Pfam" id="PF14701">
    <property type="entry name" value="hDGE_amylase"/>
    <property type="match status" value="2"/>
</dbReference>
<dbReference type="InterPro" id="IPR015422">
    <property type="entry name" value="PyrdxlP-dep_Trfase_small"/>
</dbReference>
<evidence type="ECO:0000313" key="4">
    <source>
        <dbReference type="Proteomes" id="UP000198287"/>
    </source>
</evidence>
<dbReference type="SUPFAM" id="SSF51445">
    <property type="entry name" value="(Trans)glycosidases"/>
    <property type="match status" value="1"/>
</dbReference>
<dbReference type="InterPro" id="IPR010401">
    <property type="entry name" value="AGL/Gdb1"/>
</dbReference>
<dbReference type="FunFam" id="3.20.20.80:FF:000070">
    <property type="entry name" value="GDB1p Glycogen debranching enzyme"/>
    <property type="match status" value="1"/>
</dbReference>
<dbReference type="EMBL" id="LNIX01000018">
    <property type="protein sequence ID" value="OXA44963.1"/>
    <property type="molecule type" value="Genomic_DNA"/>
</dbReference>
<evidence type="ECO:0000259" key="1">
    <source>
        <dbReference type="Pfam" id="PF00155"/>
    </source>
</evidence>
<evidence type="ECO:0000259" key="2">
    <source>
        <dbReference type="Pfam" id="PF14701"/>
    </source>
</evidence>
<proteinExistence type="predicted"/>
<evidence type="ECO:0000313" key="3">
    <source>
        <dbReference type="EMBL" id="OXA44963.1"/>
    </source>
</evidence>
<dbReference type="InterPro" id="IPR017853">
    <property type="entry name" value="GH"/>
</dbReference>
<dbReference type="Gene3D" id="3.20.20.80">
    <property type="entry name" value="Glycosidases"/>
    <property type="match status" value="1"/>
</dbReference>
<dbReference type="AlphaFoldDB" id="A0A226DI87"/>
<dbReference type="Pfam" id="PF00155">
    <property type="entry name" value="Aminotran_1_2"/>
    <property type="match status" value="1"/>
</dbReference>
<name>A0A226DI87_FOLCA</name>
<dbReference type="GO" id="GO:0004135">
    <property type="term" value="F:amylo-alpha-1,6-glucosidase activity"/>
    <property type="evidence" value="ECO:0007669"/>
    <property type="project" value="InterPro"/>
</dbReference>
<accession>A0A226DI87</accession>